<dbReference type="InterPro" id="IPR011768">
    <property type="entry name" value="Transl_elongation_fac_P"/>
</dbReference>
<evidence type="ECO:0000313" key="11">
    <source>
        <dbReference type="Proteomes" id="UP000231450"/>
    </source>
</evidence>
<dbReference type="InterPro" id="IPR001059">
    <property type="entry name" value="Transl_elong_P/YeiP_cen"/>
</dbReference>
<dbReference type="GO" id="GO:0043043">
    <property type="term" value="P:peptide biosynthetic process"/>
    <property type="evidence" value="ECO:0007669"/>
    <property type="project" value="InterPro"/>
</dbReference>
<dbReference type="SUPFAM" id="SSF50104">
    <property type="entry name" value="Translation proteins SH3-like domain"/>
    <property type="match status" value="1"/>
</dbReference>
<protein>
    <recommendedName>
        <fullName evidence="7">Elongation factor P</fullName>
        <shortName evidence="7">EF-P</shortName>
    </recommendedName>
</protein>
<evidence type="ECO:0000259" key="9">
    <source>
        <dbReference type="SMART" id="SM01185"/>
    </source>
</evidence>
<dbReference type="InterPro" id="IPR020599">
    <property type="entry name" value="Transl_elong_fac_P/YeiP"/>
</dbReference>
<dbReference type="HAMAP" id="MF_00141">
    <property type="entry name" value="EF_P"/>
    <property type="match status" value="1"/>
</dbReference>
<dbReference type="PROSITE" id="PS01275">
    <property type="entry name" value="EFP"/>
    <property type="match status" value="1"/>
</dbReference>
<dbReference type="SUPFAM" id="SSF50249">
    <property type="entry name" value="Nucleic acid-binding proteins"/>
    <property type="match status" value="1"/>
</dbReference>
<evidence type="ECO:0000256" key="4">
    <source>
        <dbReference type="ARBA" id="ARBA00022490"/>
    </source>
</evidence>
<dbReference type="PIRSF" id="PIRSF005901">
    <property type="entry name" value="EF-P"/>
    <property type="match status" value="1"/>
</dbReference>
<dbReference type="InterPro" id="IPR013185">
    <property type="entry name" value="Transl_elong_KOW-like"/>
</dbReference>
<dbReference type="Gene3D" id="2.40.50.140">
    <property type="entry name" value="Nucleic acid-binding proteins"/>
    <property type="match status" value="2"/>
</dbReference>
<sequence>MLTINDLGVGTTFVYESTPYEVLDSQHLKMAQRRAVLQTKIKNLITGNVLTRNFSQSDYFEEAEIEKKPIKFLYKHRGKYFFCEIDDPSKRFELNAKLIGPSAKFLKANTEVTAFYFNDKAINMAMPIKIELEVVETPPGARGNTATGGTKTAKLESGAEIQVPLFIEHGEIIVINTQLGSYVERTKNNQ</sequence>
<dbReference type="PANTHER" id="PTHR30053:SF12">
    <property type="entry name" value="ELONGATION FACTOR P (EF-P) FAMILY PROTEIN"/>
    <property type="match status" value="1"/>
</dbReference>
<dbReference type="InterPro" id="IPR014722">
    <property type="entry name" value="Rib_uL2_dom2"/>
</dbReference>
<dbReference type="Pfam" id="PF08207">
    <property type="entry name" value="EFP_N"/>
    <property type="match status" value="1"/>
</dbReference>
<dbReference type="Gene3D" id="2.30.30.30">
    <property type="match status" value="1"/>
</dbReference>
<reference evidence="11" key="1">
    <citation type="submission" date="2017-09" db="EMBL/GenBank/DDBJ databases">
        <title>Depth-based differentiation of microbial function through sediment-hosted aquifers and enrichment of novel symbionts in the deep terrestrial subsurface.</title>
        <authorList>
            <person name="Probst A.J."/>
            <person name="Ladd B."/>
            <person name="Jarett J.K."/>
            <person name="Geller-Mcgrath D.E."/>
            <person name="Sieber C.M.K."/>
            <person name="Emerson J.B."/>
            <person name="Anantharaman K."/>
            <person name="Thomas B.C."/>
            <person name="Malmstrom R."/>
            <person name="Stieglmeier M."/>
            <person name="Klingl A."/>
            <person name="Woyke T."/>
            <person name="Ryan C.M."/>
            <person name="Banfield J.F."/>
        </authorList>
    </citation>
    <scope>NUCLEOTIDE SEQUENCE [LARGE SCALE GENOMIC DNA]</scope>
</reference>
<dbReference type="Proteomes" id="UP000231450">
    <property type="component" value="Unassembled WGS sequence"/>
</dbReference>
<dbReference type="NCBIfam" id="NF001810">
    <property type="entry name" value="PRK00529.1"/>
    <property type="match status" value="1"/>
</dbReference>
<organism evidence="10 11">
    <name type="scientific">Candidatus Portnoybacteria bacterium CG10_big_fil_rev_8_21_14_0_10_36_7</name>
    <dbReference type="NCBI Taxonomy" id="1974812"/>
    <lineage>
        <taxon>Bacteria</taxon>
        <taxon>Candidatus Portnoyibacteriota</taxon>
    </lineage>
</organism>
<evidence type="ECO:0000256" key="2">
    <source>
        <dbReference type="ARBA" id="ARBA00004815"/>
    </source>
</evidence>
<keyword evidence="5 7" id="KW-0251">Elongation factor</keyword>
<comment type="similarity">
    <text evidence="3 7">Belongs to the elongation factor P family.</text>
</comment>
<evidence type="ECO:0000256" key="1">
    <source>
        <dbReference type="ARBA" id="ARBA00004496"/>
    </source>
</evidence>
<evidence type="ECO:0000259" key="8">
    <source>
        <dbReference type="SMART" id="SM00841"/>
    </source>
</evidence>
<proteinExistence type="inferred from homology"/>
<dbReference type="UniPathway" id="UPA00345"/>
<dbReference type="Pfam" id="PF09285">
    <property type="entry name" value="Elong-fact-P_C"/>
    <property type="match status" value="1"/>
</dbReference>
<feature type="domain" description="Translation elongation factor P/YeiP central" evidence="9">
    <location>
        <begin position="67"/>
        <end position="122"/>
    </location>
</feature>
<dbReference type="FunFam" id="2.40.50.140:FF:000004">
    <property type="entry name" value="Elongation factor P"/>
    <property type="match status" value="1"/>
</dbReference>
<dbReference type="PANTHER" id="PTHR30053">
    <property type="entry name" value="ELONGATION FACTOR P"/>
    <property type="match status" value="1"/>
</dbReference>
<dbReference type="SMART" id="SM00841">
    <property type="entry name" value="Elong-fact-P_C"/>
    <property type="match status" value="1"/>
</dbReference>
<gene>
    <name evidence="7" type="primary">efp</name>
    <name evidence="10" type="ORF">COU81_01195</name>
</gene>
<comment type="caution">
    <text evidence="10">The sequence shown here is derived from an EMBL/GenBank/DDBJ whole genome shotgun (WGS) entry which is preliminary data.</text>
</comment>
<dbReference type="InterPro" id="IPR008991">
    <property type="entry name" value="Translation_prot_SH3-like_sf"/>
</dbReference>
<dbReference type="AlphaFoldDB" id="A0A2M8KEL6"/>
<dbReference type="EMBL" id="PFDW01000026">
    <property type="protein sequence ID" value="PJE58347.1"/>
    <property type="molecule type" value="Genomic_DNA"/>
</dbReference>
<name>A0A2M8KEL6_9BACT</name>
<evidence type="ECO:0000256" key="7">
    <source>
        <dbReference type="HAMAP-Rule" id="MF_00141"/>
    </source>
</evidence>
<comment type="subcellular location">
    <subcellularLocation>
        <location evidence="1 7">Cytoplasm</location>
    </subcellularLocation>
</comment>
<dbReference type="SMART" id="SM01185">
    <property type="entry name" value="EFP"/>
    <property type="match status" value="1"/>
</dbReference>
<accession>A0A2M8KEL6</accession>
<keyword evidence="4 7" id="KW-0963">Cytoplasm</keyword>
<evidence type="ECO:0000256" key="3">
    <source>
        <dbReference type="ARBA" id="ARBA00009479"/>
    </source>
</evidence>
<comment type="pathway">
    <text evidence="2 7">Protein biosynthesis; polypeptide chain elongation.</text>
</comment>
<dbReference type="GO" id="GO:0003746">
    <property type="term" value="F:translation elongation factor activity"/>
    <property type="evidence" value="ECO:0007669"/>
    <property type="project" value="UniProtKB-UniRule"/>
</dbReference>
<evidence type="ECO:0000313" key="10">
    <source>
        <dbReference type="EMBL" id="PJE58347.1"/>
    </source>
</evidence>
<evidence type="ECO:0000256" key="5">
    <source>
        <dbReference type="ARBA" id="ARBA00022768"/>
    </source>
</evidence>
<dbReference type="InterPro" id="IPR015365">
    <property type="entry name" value="Elong-fact-P_C"/>
</dbReference>
<comment type="function">
    <text evidence="7">Involved in peptide bond synthesis. Stimulates efficient translation and peptide-bond synthesis on native or reconstituted 70S ribosomes in vitro. Probably functions indirectly by altering the affinity of the ribosome for aminoacyl-tRNA, thus increasing their reactivity as acceptors for peptidyl transferase.</text>
</comment>
<feature type="domain" description="Elongation factor P C-terminal" evidence="8">
    <location>
        <begin position="130"/>
        <end position="185"/>
    </location>
</feature>
<dbReference type="InterPro" id="IPR013852">
    <property type="entry name" value="Transl_elong_P/YeiP_CS"/>
</dbReference>
<evidence type="ECO:0000256" key="6">
    <source>
        <dbReference type="ARBA" id="ARBA00022917"/>
    </source>
</evidence>
<dbReference type="GO" id="GO:0005829">
    <property type="term" value="C:cytosol"/>
    <property type="evidence" value="ECO:0007669"/>
    <property type="project" value="UniProtKB-ARBA"/>
</dbReference>
<dbReference type="InterPro" id="IPR012340">
    <property type="entry name" value="NA-bd_OB-fold"/>
</dbReference>
<keyword evidence="6 7" id="KW-0648">Protein biosynthesis</keyword>